<dbReference type="RefSeq" id="WP_260193361.1">
    <property type="nucleotide sequence ID" value="NZ_JAFFZE010000016.1"/>
</dbReference>
<name>A0ABT2JCT1_9PSEU</name>
<feature type="compositionally biased region" description="Pro residues" evidence="1">
    <location>
        <begin position="93"/>
        <end position="107"/>
    </location>
</feature>
<comment type="caution">
    <text evidence="3">The sequence shown here is derived from an EMBL/GenBank/DDBJ whole genome shotgun (WGS) entry which is preliminary data.</text>
</comment>
<dbReference type="EMBL" id="JAFFZE010000016">
    <property type="protein sequence ID" value="MCT2585681.1"/>
    <property type="molecule type" value="Genomic_DNA"/>
</dbReference>
<keyword evidence="2" id="KW-1133">Transmembrane helix</keyword>
<organism evidence="3 4">
    <name type="scientific">Actinophytocola gossypii</name>
    <dbReference type="NCBI Taxonomy" id="2812003"/>
    <lineage>
        <taxon>Bacteria</taxon>
        <taxon>Bacillati</taxon>
        <taxon>Actinomycetota</taxon>
        <taxon>Actinomycetes</taxon>
        <taxon>Pseudonocardiales</taxon>
        <taxon>Pseudonocardiaceae</taxon>
    </lineage>
</organism>
<accession>A0ABT2JCT1</accession>
<feature type="transmembrane region" description="Helical" evidence="2">
    <location>
        <begin position="440"/>
        <end position="460"/>
    </location>
</feature>
<feature type="compositionally biased region" description="Pro residues" evidence="1">
    <location>
        <begin position="233"/>
        <end position="242"/>
    </location>
</feature>
<evidence type="ECO:0000256" key="1">
    <source>
        <dbReference type="SAM" id="MobiDB-lite"/>
    </source>
</evidence>
<dbReference type="Proteomes" id="UP001156441">
    <property type="component" value="Unassembled WGS sequence"/>
</dbReference>
<feature type="compositionally biased region" description="Basic and acidic residues" evidence="1">
    <location>
        <begin position="337"/>
        <end position="353"/>
    </location>
</feature>
<keyword evidence="2" id="KW-0812">Transmembrane</keyword>
<feature type="compositionally biased region" description="Basic and acidic residues" evidence="1">
    <location>
        <begin position="65"/>
        <end position="89"/>
    </location>
</feature>
<sequence>MSHEGGPEPGQRTVAELLAKYGQETGERAPRRRRRRAEDMEDTGAQAIIDRVLSESGEMAAISDDTPRPERTSHRQQRTEFQRPVEPPRRRQQPPPQPPPPPPPSSGPPTVATNGPLVRPTPPAGPPPSSSPSSSPRMPAVAQPPESTRPVRGERQTGPQPAVRPPQQPPGRRQQPSQPLPAQPPAQSQPLPKPQQPSQQLRKPPPGQRSGIQPSMRSRPDGDAGAPQQPTQMMPPAPPPEPMTEELPRVPTYPSMEPAADPRHPGEDSRTRLTPAVQPHDPYASGPQPRVPDREDDYAGYPERDFDSGYADYGGDLDQGYGGIGRELDDDLPADLDGDRDGRDEDGDRAYDDLDRDLEDEDLDATDDEADAGSRSAVREWLIMAGQLAVGVVGGAAVWLGFNWLWGALPQAALVAALVVIAGMVFIVRKIRRAEDLQTTVYAVLVGLLATVSPAALLLLNR</sequence>
<evidence type="ECO:0000313" key="4">
    <source>
        <dbReference type="Proteomes" id="UP001156441"/>
    </source>
</evidence>
<evidence type="ECO:0000313" key="3">
    <source>
        <dbReference type="EMBL" id="MCT2585681.1"/>
    </source>
</evidence>
<feature type="compositionally biased region" description="Basic and acidic residues" evidence="1">
    <location>
        <begin position="260"/>
        <end position="271"/>
    </location>
</feature>
<feature type="compositionally biased region" description="Low complexity" evidence="1">
    <location>
        <begin position="185"/>
        <end position="202"/>
    </location>
</feature>
<protein>
    <submittedName>
        <fullName evidence="3">Uncharacterized protein</fullName>
    </submittedName>
</protein>
<feature type="compositionally biased region" description="Pro residues" evidence="1">
    <location>
        <begin position="119"/>
        <end position="130"/>
    </location>
</feature>
<proteinExistence type="predicted"/>
<keyword evidence="4" id="KW-1185">Reference proteome</keyword>
<evidence type="ECO:0000256" key="2">
    <source>
        <dbReference type="SAM" id="Phobius"/>
    </source>
</evidence>
<keyword evidence="2" id="KW-0472">Membrane</keyword>
<feature type="region of interest" description="Disordered" evidence="1">
    <location>
        <begin position="1"/>
        <end position="371"/>
    </location>
</feature>
<feature type="compositionally biased region" description="Acidic residues" evidence="1">
    <location>
        <begin position="354"/>
        <end position="371"/>
    </location>
</feature>
<gene>
    <name evidence="3" type="ORF">JT362_21410</name>
</gene>
<reference evidence="3 4" key="1">
    <citation type="submission" date="2021-02" db="EMBL/GenBank/DDBJ databases">
        <title>Actinophytocola xerophila sp. nov., isolated from soil of cotton cropping field.</title>
        <authorList>
            <person name="Huang R."/>
            <person name="Chen X."/>
            <person name="Ge X."/>
            <person name="Liu W."/>
        </authorList>
    </citation>
    <scope>NUCLEOTIDE SEQUENCE [LARGE SCALE GENOMIC DNA]</scope>
    <source>
        <strain evidence="3 4">S1-96</strain>
    </source>
</reference>
<feature type="compositionally biased region" description="Low complexity" evidence="1">
    <location>
        <begin position="309"/>
        <end position="319"/>
    </location>
</feature>
<feature type="transmembrane region" description="Helical" evidence="2">
    <location>
        <begin position="408"/>
        <end position="428"/>
    </location>
</feature>
<feature type="transmembrane region" description="Helical" evidence="2">
    <location>
        <begin position="381"/>
        <end position="402"/>
    </location>
</feature>